<keyword evidence="3" id="KW-0808">Transferase</keyword>
<dbReference type="PANTHER" id="PTHR43409:SF7">
    <property type="entry name" value="BLL1977 PROTEIN"/>
    <property type="match status" value="1"/>
</dbReference>
<keyword evidence="4" id="KW-0949">S-adenosyl-L-methionine</keyword>
<dbReference type="Proteomes" id="UP000198636">
    <property type="component" value="Unassembled WGS sequence"/>
</dbReference>
<dbReference type="InterPro" id="IPR007197">
    <property type="entry name" value="rSAM"/>
</dbReference>
<dbReference type="SFLD" id="SFLDS00029">
    <property type="entry name" value="Radical_SAM"/>
    <property type="match status" value="1"/>
</dbReference>
<evidence type="ECO:0000313" key="11">
    <source>
        <dbReference type="Proteomes" id="UP000198636"/>
    </source>
</evidence>
<dbReference type="GO" id="GO:0051539">
    <property type="term" value="F:4 iron, 4 sulfur cluster binding"/>
    <property type="evidence" value="ECO:0007669"/>
    <property type="project" value="UniProtKB-KW"/>
</dbReference>
<keyword evidence="5" id="KW-0479">Metal-binding</keyword>
<dbReference type="CDD" id="cd02068">
    <property type="entry name" value="radical_SAM_B12_BD"/>
    <property type="match status" value="1"/>
</dbReference>
<comment type="cofactor">
    <cofactor evidence="1">
        <name>[4Fe-4S] cluster</name>
        <dbReference type="ChEBI" id="CHEBI:49883"/>
    </cofactor>
</comment>
<accession>A0A1G5K685</accession>
<dbReference type="OrthoDB" id="9801424at2"/>
<dbReference type="SMART" id="SM00729">
    <property type="entry name" value="Elp3"/>
    <property type="match status" value="1"/>
</dbReference>
<evidence type="ECO:0000256" key="6">
    <source>
        <dbReference type="ARBA" id="ARBA00023004"/>
    </source>
</evidence>
<dbReference type="Gene3D" id="3.40.50.280">
    <property type="entry name" value="Cobalamin-binding domain"/>
    <property type="match status" value="1"/>
</dbReference>
<dbReference type="STRING" id="1120976.SAMN03080606_03251"/>
<organism evidence="10 11">
    <name type="scientific">Alkaliphilus peptidifermentans DSM 18978</name>
    <dbReference type="NCBI Taxonomy" id="1120976"/>
    <lineage>
        <taxon>Bacteria</taxon>
        <taxon>Bacillati</taxon>
        <taxon>Bacillota</taxon>
        <taxon>Clostridia</taxon>
        <taxon>Peptostreptococcales</taxon>
        <taxon>Natronincolaceae</taxon>
        <taxon>Alkaliphilus</taxon>
    </lineage>
</organism>
<dbReference type="SFLD" id="SFLDG01123">
    <property type="entry name" value="methyltransferase_(Class_B)"/>
    <property type="match status" value="1"/>
</dbReference>
<dbReference type="PANTHER" id="PTHR43409">
    <property type="entry name" value="ANAEROBIC MAGNESIUM-PROTOPORPHYRIN IX MONOMETHYL ESTER CYCLASE-RELATED"/>
    <property type="match status" value="1"/>
</dbReference>
<evidence type="ECO:0000313" key="10">
    <source>
        <dbReference type="EMBL" id="SCY96106.1"/>
    </source>
</evidence>
<dbReference type="InterPro" id="IPR058240">
    <property type="entry name" value="rSAM_sf"/>
</dbReference>
<name>A0A1G5K685_9FIRM</name>
<dbReference type="InterPro" id="IPR034466">
    <property type="entry name" value="Methyltransferase_Class_B"/>
</dbReference>
<dbReference type="InterPro" id="IPR013785">
    <property type="entry name" value="Aldolase_TIM"/>
</dbReference>
<keyword evidence="2" id="KW-0489">Methyltransferase</keyword>
<evidence type="ECO:0000256" key="3">
    <source>
        <dbReference type="ARBA" id="ARBA00022679"/>
    </source>
</evidence>
<evidence type="ECO:0000259" key="9">
    <source>
        <dbReference type="PROSITE" id="PS51918"/>
    </source>
</evidence>
<reference evidence="10 11" key="1">
    <citation type="submission" date="2016-10" db="EMBL/GenBank/DDBJ databases">
        <authorList>
            <person name="de Groot N.N."/>
        </authorList>
    </citation>
    <scope>NUCLEOTIDE SEQUENCE [LARGE SCALE GENOMIC DNA]</scope>
    <source>
        <strain evidence="10 11">DSM 18978</strain>
    </source>
</reference>
<evidence type="ECO:0000256" key="7">
    <source>
        <dbReference type="ARBA" id="ARBA00023014"/>
    </source>
</evidence>
<keyword evidence="6" id="KW-0408">Iron</keyword>
<evidence type="ECO:0000256" key="5">
    <source>
        <dbReference type="ARBA" id="ARBA00022723"/>
    </source>
</evidence>
<dbReference type="SUPFAM" id="SSF52242">
    <property type="entry name" value="Cobalamin (vitamin B12)-binding domain"/>
    <property type="match status" value="1"/>
</dbReference>
<dbReference type="PROSITE" id="PS51918">
    <property type="entry name" value="RADICAL_SAM"/>
    <property type="match status" value="1"/>
</dbReference>
<evidence type="ECO:0000256" key="2">
    <source>
        <dbReference type="ARBA" id="ARBA00022603"/>
    </source>
</evidence>
<dbReference type="Gene3D" id="3.20.20.70">
    <property type="entry name" value="Aldolase class I"/>
    <property type="match status" value="1"/>
</dbReference>
<keyword evidence="11" id="KW-1185">Reference proteome</keyword>
<sequence>MKKAKVLLLAVYNSEMNEVIEEIGIASIAAYLRENGFEVMLMGANEARINYDKILSYKPDIVGLPTYTVSREAVYSVCSKLRSLLPQLHICLGGLFPTYYHRDILKDNSDIDSIARGEGETVLLSLAESISNGEDLSSVKGLTYRKKNKIIENEKQDIIWDLDQIPFPHKDIVIDNKLKHVLISTSRGCTSNCSFCVSKNYWGKWRGRSTGSIVREIKSVVESYNITSFDFVDSSFEDPDPDCKRMTDIAMEIINEGLVISYYAQIRADFWKKATPQMMELLKKSGLCGVFLGIETANEADRKIYNKTATINDNYKAIELFNKYNIVVSIGFINFNPYSSFESLYSNIKFLDRYNYARFFDKLESRYIIYNNQTKLYERLVRDNLIKLQDGCFCFEYKFVDERIEKLSNFLTNYFEKMRLDGKNYYGKLNNFNYMHLSLIQQFLRILTTLDHKRGYEVVKDHQLKVMNILSSLNKVNCDWFYSLLYLAEYDWNEGVALEVIDKSLNKSFMNNIFSDLNEAKHKLYEDLLLIEPKFINYL</sequence>
<dbReference type="InterPro" id="IPR036724">
    <property type="entry name" value="Cobalamin-bd_sf"/>
</dbReference>
<dbReference type="AlphaFoldDB" id="A0A1G5K685"/>
<dbReference type="SFLD" id="SFLDG01082">
    <property type="entry name" value="B12-binding_domain_containing"/>
    <property type="match status" value="1"/>
</dbReference>
<dbReference type="GO" id="GO:0046872">
    <property type="term" value="F:metal ion binding"/>
    <property type="evidence" value="ECO:0007669"/>
    <property type="project" value="UniProtKB-KW"/>
</dbReference>
<dbReference type="GO" id="GO:0031419">
    <property type="term" value="F:cobalamin binding"/>
    <property type="evidence" value="ECO:0007669"/>
    <property type="project" value="InterPro"/>
</dbReference>
<dbReference type="RefSeq" id="WP_091545626.1">
    <property type="nucleotide sequence ID" value="NZ_FMUS01000024.1"/>
</dbReference>
<dbReference type="InterPro" id="IPR006638">
    <property type="entry name" value="Elp3/MiaA/NifB-like_rSAM"/>
</dbReference>
<evidence type="ECO:0000256" key="1">
    <source>
        <dbReference type="ARBA" id="ARBA00001966"/>
    </source>
</evidence>
<feature type="domain" description="B12-binding" evidence="8">
    <location>
        <begin position="3"/>
        <end position="137"/>
    </location>
</feature>
<dbReference type="InterPro" id="IPR006158">
    <property type="entry name" value="Cobalamin-bd"/>
</dbReference>
<evidence type="ECO:0000256" key="4">
    <source>
        <dbReference type="ARBA" id="ARBA00022691"/>
    </source>
</evidence>
<feature type="domain" description="Radical SAM core" evidence="9">
    <location>
        <begin position="175"/>
        <end position="403"/>
    </location>
</feature>
<evidence type="ECO:0000259" key="8">
    <source>
        <dbReference type="PROSITE" id="PS51332"/>
    </source>
</evidence>
<dbReference type="InterPro" id="IPR051198">
    <property type="entry name" value="BchE-like"/>
</dbReference>
<gene>
    <name evidence="10" type="ORF">SAMN03080606_03251</name>
</gene>
<proteinExistence type="predicted"/>
<dbReference type="SUPFAM" id="SSF102114">
    <property type="entry name" value="Radical SAM enzymes"/>
    <property type="match status" value="1"/>
</dbReference>
<dbReference type="Pfam" id="PF04055">
    <property type="entry name" value="Radical_SAM"/>
    <property type="match status" value="1"/>
</dbReference>
<protein>
    <submittedName>
        <fullName evidence="10">Radical SAM superfamily enzyme YgiQ, UPF0313 family</fullName>
    </submittedName>
</protein>
<keyword evidence="7" id="KW-0411">Iron-sulfur</keyword>
<dbReference type="PROSITE" id="PS51332">
    <property type="entry name" value="B12_BINDING"/>
    <property type="match status" value="1"/>
</dbReference>
<dbReference type="Pfam" id="PF02310">
    <property type="entry name" value="B12-binding"/>
    <property type="match status" value="1"/>
</dbReference>
<dbReference type="GO" id="GO:0003824">
    <property type="term" value="F:catalytic activity"/>
    <property type="evidence" value="ECO:0007669"/>
    <property type="project" value="InterPro"/>
</dbReference>
<dbReference type="EMBL" id="FMUS01000024">
    <property type="protein sequence ID" value="SCY96106.1"/>
    <property type="molecule type" value="Genomic_DNA"/>
</dbReference>